<dbReference type="PROSITE" id="PS50088">
    <property type="entry name" value="ANK_REPEAT"/>
    <property type="match status" value="6"/>
</dbReference>
<proteinExistence type="predicted"/>
<dbReference type="InterPro" id="IPR036770">
    <property type="entry name" value="Ankyrin_rpt-contain_sf"/>
</dbReference>
<dbReference type="PROSITE" id="PS50297">
    <property type="entry name" value="ANK_REP_REGION"/>
    <property type="match status" value="6"/>
</dbReference>
<feature type="region of interest" description="Disordered" evidence="4">
    <location>
        <begin position="567"/>
        <end position="587"/>
    </location>
</feature>
<dbReference type="AlphaFoldDB" id="A0AAE0I2U6"/>
<organism evidence="5 6">
    <name type="scientific">Cercophora scortea</name>
    <dbReference type="NCBI Taxonomy" id="314031"/>
    <lineage>
        <taxon>Eukaryota</taxon>
        <taxon>Fungi</taxon>
        <taxon>Dikarya</taxon>
        <taxon>Ascomycota</taxon>
        <taxon>Pezizomycotina</taxon>
        <taxon>Sordariomycetes</taxon>
        <taxon>Sordariomycetidae</taxon>
        <taxon>Sordariales</taxon>
        <taxon>Lasiosphaeriaceae</taxon>
        <taxon>Cercophora</taxon>
    </lineage>
</organism>
<protein>
    <submittedName>
        <fullName evidence="5">Ankyrin repeat-containing domain protein</fullName>
    </submittedName>
</protein>
<reference evidence="5" key="2">
    <citation type="submission" date="2023-06" db="EMBL/GenBank/DDBJ databases">
        <authorList>
            <consortium name="Lawrence Berkeley National Laboratory"/>
            <person name="Haridas S."/>
            <person name="Hensen N."/>
            <person name="Bonometti L."/>
            <person name="Westerberg I."/>
            <person name="Brannstrom I.O."/>
            <person name="Guillou S."/>
            <person name="Cros-Aarteil S."/>
            <person name="Calhoun S."/>
            <person name="Kuo A."/>
            <person name="Mondo S."/>
            <person name="Pangilinan J."/>
            <person name="Riley R."/>
            <person name="Labutti K."/>
            <person name="Andreopoulos B."/>
            <person name="Lipzen A."/>
            <person name="Chen C."/>
            <person name="Yanf M."/>
            <person name="Daum C."/>
            <person name="Ng V."/>
            <person name="Clum A."/>
            <person name="Steindorff A."/>
            <person name="Ohm R."/>
            <person name="Martin F."/>
            <person name="Silar P."/>
            <person name="Natvig D."/>
            <person name="Lalanne C."/>
            <person name="Gautier V."/>
            <person name="Ament-Velasquez S.L."/>
            <person name="Kruys A."/>
            <person name="Hutchinson M.I."/>
            <person name="Powell A.J."/>
            <person name="Barry K."/>
            <person name="Miller A.N."/>
            <person name="Grigoriev I.V."/>
            <person name="Debuchy R."/>
            <person name="Gladieux P."/>
            <person name="Thoren M.H."/>
            <person name="Johannesson H."/>
        </authorList>
    </citation>
    <scope>NUCLEOTIDE SEQUENCE</scope>
    <source>
        <strain evidence="5">SMH4131-1</strain>
    </source>
</reference>
<evidence type="ECO:0000313" key="5">
    <source>
        <dbReference type="EMBL" id="KAK3317558.1"/>
    </source>
</evidence>
<feature type="repeat" description="ANK" evidence="3">
    <location>
        <begin position="247"/>
        <end position="279"/>
    </location>
</feature>
<dbReference type="SUPFAM" id="SSF48403">
    <property type="entry name" value="Ankyrin repeat"/>
    <property type="match status" value="2"/>
</dbReference>
<feature type="compositionally biased region" description="Basic and acidic residues" evidence="4">
    <location>
        <begin position="567"/>
        <end position="579"/>
    </location>
</feature>
<accession>A0AAE0I2U6</accession>
<dbReference type="EMBL" id="JAUEPO010000007">
    <property type="protein sequence ID" value="KAK3317558.1"/>
    <property type="molecule type" value="Genomic_DNA"/>
</dbReference>
<dbReference type="Gene3D" id="1.25.40.20">
    <property type="entry name" value="Ankyrin repeat-containing domain"/>
    <property type="match status" value="3"/>
</dbReference>
<comment type="caution">
    <text evidence="5">The sequence shown here is derived from an EMBL/GenBank/DDBJ whole genome shotgun (WGS) entry which is preliminary data.</text>
</comment>
<dbReference type="PRINTS" id="PR01415">
    <property type="entry name" value="ANKYRIN"/>
</dbReference>
<dbReference type="Pfam" id="PF00023">
    <property type="entry name" value="Ank"/>
    <property type="match status" value="1"/>
</dbReference>
<evidence type="ECO:0000256" key="3">
    <source>
        <dbReference type="PROSITE-ProRule" id="PRU00023"/>
    </source>
</evidence>
<keyword evidence="1" id="KW-0677">Repeat</keyword>
<feature type="repeat" description="ANK" evidence="3">
    <location>
        <begin position="428"/>
        <end position="460"/>
    </location>
</feature>
<keyword evidence="6" id="KW-1185">Reference proteome</keyword>
<dbReference type="GO" id="GO:0005737">
    <property type="term" value="C:cytoplasm"/>
    <property type="evidence" value="ECO:0007669"/>
    <property type="project" value="TreeGrafter"/>
</dbReference>
<evidence type="ECO:0000256" key="2">
    <source>
        <dbReference type="ARBA" id="ARBA00023043"/>
    </source>
</evidence>
<name>A0AAE0I2U6_9PEZI</name>
<reference evidence="5" key="1">
    <citation type="journal article" date="2023" name="Mol. Phylogenet. Evol.">
        <title>Genome-scale phylogeny and comparative genomics of the fungal order Sordariales.</title>
        <authorList>
            <person name="Hensen N."/>
            <person name="Bonometti L."/>
            <person name="Westerberg I."/>
            <person name="Brannstrom I.O."/>
            <person name="Guillou S."/>
            <person name="Cros-Aarteil S."/>
            <person name="Calhoun S."/>
            <person name="Haridas S."/>
            <person name="Kuo A."/>
            <person name="Mondo S."/>
            <person name="Pangilinan J."/>
            <person name="Riley R."/>
            <person name="LaButti K."/>
            <person name="Andreopoulos B."/>
            <person name="Lipzen A."/>
            <person name="Chen C."/>
            <person name="Yan M."/>
            <person name="Daum C."/>
            <person name="Ng V."/>
            <person name="Clum A."/>
            <person name="Steindorff A."/>
            <person name="Ohm R.A."/>
            <person name="Martin F."/>
            <person name="Silar P."/>
            <person name="Natvig D.O."/>
            <person name="Lalanne C."/>
            <person name="Gautier V."/>
            <person name="Ament-Velasquez S.L."/>
            <person name="Kruys A."/>
            <person name="Hutchinson M.I."/>
            <person name="Powell A.J."/>
            <person name="Barry K."/>
            <person name="Miller A.N."/>
            <person name="Grigoriev I.V."/>
            <person name="Debuchy R."/>
            <person name="Gladieux P."/>
            <person name="Hiltunen Thoren M."/>
            <person name="Johannesson H."/>
        </authorList>
    </citation>
    <scope>NUCLEOTIDE SEQUENCE</scope>
    <source>
        <strain evidence="5">SMH4131-1</strain>
    </source>
</reference>
<dbReference type="Proteomes" id="UP001286456">
    <property type="component" value="Unassembled WGS sequence"/>
</dbReference>
<evidence type="ECO:0000256" key="1">
    <source>
        <dbReference type="ARBA" id="ARBA00022737"/>
    </source>
</evidence>
<gene>
    <name evidence="5" type="ORF">B0T19DRAFT_446519</name>
</gene>
<dbReference type="PANTHER" id="PTHR24198:SF165">
    <property type="entry name" value="ANKYRIN REPEAT-CONTAINING PROTEIN-RELATED"/>
    <property type="match status" value="1"/>
</dbReference>
<evidence type="ECO:0000313" key="6">
    <source>
        <dbReference type="Proteomes" id="UP001286456"/>
    </source>
</evidence>
<evidence type="ECO:0000256" key="4">
    <source>
        <dbReference type="SAM" id="MobiDB-lite"/>
    </source>
</evidence>
<sequence>MANPFSVVTGIPTLVDGLRKVIALIEDASHAPQIVEEIRKDCANTLAIVLDIEQKIKNHQLAPFLPSDADDTDHDESSLDSGVGTGSLPLGRLLQDNISQFKMVIEDFLSKLAKLKPANGVDSVASRWAIVGKKGYLEKMNATIADRLATLQLVSLQHESNLQTQGIRGQTENMEKLVRLLSAGSQNSIYSNSRRYQRPVWTKSNSSHPPKLTDQRKFMRAVRDDNISVVGDLLQNAHPNFSCVEDGGLYPLQIAAQNGSIPMIQLLVVSGADVNCDSAPVSQKPLMLALANNHYNAALVLITRGRADVDLADEHHQTALHIAARKNFLPVVNALLQKGANPNACDKTQSTPLMEAVCREDREILPNDTTVLRALLEHEDPSTGQALVRQRSTRYTPMHHAARHGFTTDLRVLAEFGTKHDIQAPDEWGQSPLWFAVQGGHVDAVKVLLENGANTEQRPEHRNWKGPTALWAMATSSCENAIAGVRALLDAGAKPDAPETTTERFTLMHRAARQGDISMLKLLLEYNANPCSKDNEGIQPIHEAAINGHVHIIEHLLTKTDQRVDIDCPTKTEDQRDNTNRPGGTEDTPLILAAAHGCIGVVQYLLNPRTPKDGSPRPTGADLRHKNIHGNDALYMASSTGDIPCALLLLGAGADINMHNNKHNTPLHIAARMGHEDMVRLLLQMGADAGAKSKGGAGGIDVVGTPATVVRAFHERLGAERAERIAHIIEEWTEEDRGRIKWRASVISRIESDGS</sequence>
<feature type="repeat" description="ANK" evidence="3">
    <location>
        <begin position="315"/>
        <end position="347"/>
    </location>
</feature>
<feature type="repeat" description="ANK" evidence="3">
    <location>
        <begin position="662"/>
        <end position="694"/>
    </location>
</feature>
<dbReference type="SMART" id="SM00248">
    <property type="entry name" value="ANK"/>
    <property type="match status" value="12"/>
</dbReference>
<keyword evidence="2 3" id="KW-0040">ANK repeat</keyword>
<dbReference type="PANTHER" id="PTHR24198">
    <property type="entry name" value="ANKYRIN REPEAT AND PROTEIN KINASE DOMAIN-CONTAINING PROTEIN"/>
    <property type="match status" value="1"/>
</dbReference>
<dbReference type="Pfam" id="PF12796">
    <property type="entry name" value="Ank_2"/>
    <property type="match status" value="4"/>
</dbReference>
<dbReference type="InterPro" id="IPR002110">
    <property type="entry name" value="Ankyrin_rpt"/>
</dbReference>
<feature type="repeat" description="ANK" evidence="3">
    <location>
        <begin position="629"/>
        <end position="661"/>
    </location>
</feature>
<feature type="repeat" description="ANK" evidence="3">
    <location>
        <begin position="503"/>
        <end position="535"/>
    </location>
</feature>